<dbReference type="CDD" id="cd07385">
    <property type="entry name" value="MPP_YkuE_C"/>
    <property type="match status" value="1"/>
</dbReference>
<keyword evidence="3" id="KW-0812">Transmembrane</keyword>
<organism evidence="5">
    <name type="scientific">Alkalithermobacter thermoalcaliphilus JW-YL-7 = DSM 7308</name>
    <dbReference type="NCBI Taxonomy" id="1121328"/>
    <lineage>
        <taxon>Bacteria</taxon>
        <taxon>Bacillati</taxon>
        <taxon>Bacillota</taxon>
        <taxon>Clostridia</taxon>
        <taxon>Peptostreptococcales</taxon>
        <taxon>Tepidibacteraceae</taxon>
        <taxon>Alkalithermobacter</taxon>
    </lineage>
</organism>
<dbReference type="GO" id="GO:0008758">
    <property type="term" value="F:UDP-2,3-diacylglucosamine hydrolase activity"/>
    <property type="evidence" value="ECO:0007669"/>
    <property type="project" value="TreeGrafter"/>
</dbReference>
<dbReference type="Proteomes" id="UP000092605">
    <property type="component" value="Unassembled WGS sequence"/>
</dbReference>
<evidence type="ECO:0000256" key="2">
    <source>
        <dbReference type="ARBA" id="ARBA00022801"/>
    </source>
</evidence>
<dbReference type="PATRIC" id="fig|1121328.3.peg.248"/>
<evidence type="ECO:0000256" key="1">
    <source>
        <dbReference type="ARBA" id="ARBA00022723"/>
    </source>
</evidence>
<sequence precursor="true">MKKMKNNNKSKRIIIITILILLAVFGGITVWGNLTVGTTRYKITLERLPVAFEGYKIAQIADLHNSEFGEDNSKTIKILKEENPDIIVITGDLVDSNHMDIDIAIKFIQQAVKISPCYYVTGNHEAWIGDIYYELEEQLLDAGVTVLRDEVITISNDKDSIQLIGLDDPDFSDQAPYLQESMLEAKLYNMNLKDGFKILLSHRPEFFGVYVKNDIDLVLSGHAHGGQFRIPFIGGVIAPNQGFFPKYDAGEYHEANTTMIVSRGIGNSIIPVRINNRPEVVIVQLYSQ</sequence>
<keyword evidence="7" id="KW-1185">Reference proteome</keyword>
<dbReference type="GO" id="GO:0016020">
    <property type="term" value="C:membrane"/>
    <property type="evidence" value="ECO:0007669"/>
    <property type="project" value="GOC"/>
</dbReference>
<dbReference type="InterPro" id="IPR051158">
    <property type="entry name" value="Metallophosphoesterase_sf"/>
</dbReference>
<evidence type="ECO:0000313" key="7">
    <source>
        <dbReference type="Proteomes" id="UP000323392"/>
    </source>
</evidence>
<keyword evidence="3" id="KW-1133">Transmembrane helix</keyword>
<reference evidence="5" key="1">
    <citation type="submission" date="2016-02" db="EMBL/GenBank/DDBJ databases">
        <title>Draft genome sequence for Clostridium paradoxum JW-YL-7.</title>
        <authorList>
            <person name="Utturkar S.M."/>
            <person name="Lancaster A."/>
            <person name="Poole F.L."/>
            <person name="Adams M.W."/>
            <person name="Brown S.D."/>
        </authorList>
    </citation>
    <scope>NUCLEOTIDE SEQUENCE [LARGE SCALE GENOMIC DNA]</scope>
    <source>
        <strain evidence="5">JW-YL-7</strain>
    </source>
</reference>
<dbReference type="AlphaFoldDB" id="A0A150FNH2"/>
<dbReference type="Pfam" id="PF00149">
    <property type="entry name" value="Metallophos"/>
    <property type="match status" value="1"/>
</dbReference>
<proteinExistence type="predicted"/>
<comment type="caution">
    <text evidence="5">The sequence shown here is derived from an EMBL/GenBank/DDBJ whole genome shotgun (WGS) entry which is preliminary data.</text>
</comment>
<dbReference type="Gene3D" id="3.60.21.10">
    <property type="match status" value="1"/>
</dbReference>
<keyword evidence="2" id="KW-0378">Hydrolase</keyword>
<dbReference type="GO" id="GO:0046872">
    <property type="term" value="F:metal ion binding"/>
    <property type="evidence" value="ECO:0007669"/>
    <property type="project" value="UniProtKB-KW"/>
</dbReference>
<evidence type="ECO:0000259" key="4">
    <source>
        <dbReference type="Pfam" id="PF00149"/>
    </source>
</evidence>
<protein>
    <submittedName>
        <fullName evidence="5">Metallophosphoesterase</fullName>
    </submittedName>
</protein>
<dbReference type="EMBL" id="FRBG01000007">
    <property type="protein sequence ID" value="SHK93027.1"/>
    <property type="molecule type" value="Genomic_DNA"/>
</dbReference>
<keyword evidence="3" id="KW-0472">Membrane</keyword>
<dbReference type="GO" id="GO:0009245">
    <property type="term" value="P:lipid A biosynthetic process"/>
    <property type="evidence" value="ECO:0007669"/>
    <property type="project" value="TreeGrafter"/>
</dbReference>
<dbReference type="InterPro" id="IPR029052">
    <property type="entry name" value="Metallo-depent_PP-like"/>
</dbReference>
<dbReference type="EMBL" id="LSFY01000001">
    <property type="protein sequence ID" value="KXZ39174.1"/>
    <property type="molecule type" value="Genomic_DNA"/>
</dbReference>
<keyword evidence="1" id="KW-0479">Metal-binding</keyword>
<feature type="domain" description="Calcineurin-like phosphoesterase" evidence="4">
    <location>
        <begin position="56"/>
        <end position="225"/>
    </location>
</feature>
<dbReference type="PANTHER" id="PTHR31302">
    <property type="entry name" value="TRANSMEMBRANE PROTEIN WITH METALLOPHOSPHOESTERASE DOMAIN-RELATED"/>
    <property type="match status" value="1"/>
</dbReference>
<name>A0A150FNH2_CLOPD</name>
<gene>
    <name evidence="5" type="ORF">JWYL7_0249</name>
    <name evidence="6" type="ORF">SAMN05661008_01162</name>
</gene>
<evidence type="ECO:0000313" key="5">
    <source>
        <dbReference type="EMBL" id="KXZ39174.1"/>
    </source>
</evidence>
<evidence type="ECO:0000313" key="6">
    <source>
        <dbReference type="EMBL" id="SHK93027.1"/>
    </source>
</evidence>
<accession>A0A150FNH2</accession>
<evidence type="ECO:0000256" key="3">
    <source>
        <dbReference type="SAM" id="Phobius"/>
    </source>
</evidence>
<dbReference type="PANTHER" id="PTHR31302:SF31">
    <property type="entry name" value="PHOSPHODIESTERASE YAEI"/>
    <property type="match status" value="1"/>
</dbReference>
<dbReference type="Proteomes" id="UP000323392">
    <property type="component" value="Unassembled WGS sequence"/>
</dbReference>
<dbReference type="SUPFAM" id="SSF56300">
    <property type="entry name" value="Metallo-dependent phosphatases"/>
    <property type="match status" value="1"/>
</dbReference>
<dbReference type="InterPro" id="IPR004843">
    <property type="entry name" value="Calcineurin-like_PHP"/>
</dbReference>
<feature type="transmembrane region" description="Helical" evidence="3">
    <location>
        <begin position="12"/>
        <end position="34"/>
    </location>
</feature>
<dbReference type="STRING" id="1121328.JWYL7_0249"/>
<reference evidence="6 7" key="2">
    <citation type="submission" date="2016-11" db="EMBL/GenBank/DDBJ databases">
        <authorList>
            <person name="Varghese N."/>
            <person name="Submissions S."/>
        </authorList>
    </citation>
    <scope>NUCLEOTIDE SEQUENCE [LARGE SCALE GENOMIC DNA]</scope>
    <source>
        <strain evidence="6 7">DSM 7308</strain>
    </source>
</reference>